<dbReference type="NCBIfam" id="TIGR00180">
    <property type="entry name" value="parB_part"/>
    <property type="match status" value="1"/>
</dbReference>
<dbReference type="FunCoup" id="F7PT37">
    <property type="interactions" value="4"/>
</dbReference>
<dbReference type="Pfam" id="PF02195">
    <property type="entry name" value="ParB_N"/>
    <property type="match status" value="1"/>
</dbReference>
<dbReference type="RefSeq" id="WP_008824867.1">
    <property type="nucleotide sequence ID" value="NZ_AFNU02000004.1"/>
</dbReference>
<dbReference type="STRING" id="1033810.HLPCO_001537"/>
<dbReference type="NCBIfam" id="TIGR04285">
    <property type="entry name" value="nucleoid_noc"/>
    <property type="match status" value="1"/>
</dbReference>
<sequence>MNIFKNQKDKVVNLKLDQVIPNNSQPRTIFDQEKITELSESIKEHGIIQPIIVRFKDGLYEIVAGERRYRACKDLGFDMIPAIVKEYNDSEVASVAVIENIQREDLTAIEEARAYKLLMEKQNMKQEELATKLGKAQSTIANKIRLLNLPINVQEAVLGKEVSERHARALLSVKDHELQTTILQTIIDKDLTVKETEQLIKKKLNKDTEQKKATIVQKIPKDVRIAMNTLNHAVSMITRTGLEVETNQREDDTSYTLEIKIPKSS</sequence>
<comment type="similarity">
    <text evidence="1">Belongs to the ParB family.</text>
</comment>
<keyword evidence="3" id="KW-0132">Cell division</keyword>
<dbReference type="AlphaFoldDB" id="F7PT37"/>
<dbReference type="EC" id="6.1.1.2" evidence="8"/>
<keyword evidence="9" id="KW-1185">Reference proteome</keyword>
<dbReference type="PANTHER" id="PTHR33375:SF8">
    <property type="entry name" value="NUCLEOID OCCLUSION PROTEIN"/>
    <property type="match status" value="1"/>
</dbReference>
<dbReference type="InterPro" id="IPR050336">
    <property type="entry name" value="Chromosome_partition/occlusion"/>
</dbReference>
<evidence type="ECO:0000256" key="2">
    <source>
        <dbReference type="ARBA" id="ARBA00022490"/>
    </source>
</evidence>
<dbReference type="Proteomes" id="UP000005707">
    <property type="component" value="Unassembled WGS sequence"/>
</dbReference>
<dbReference type="FunFam" id="1.10.10.2830:FF:000001">
    <property type="entry name" value="Chromosome partitioning protein ParB"/>
    <property type="match status" value="1"/>
</dbReference>
<dbReference type="FunFam" id="3.90.1530.30:FF:000001">
    <property type="entry name" value="Chromosome partitioning protein ParB"/>
    <property type="match status" value="1"/>
</dbReference>
<name>F7PT37_9MOLU</name>
<dbReference type="CDD" id="cd16393">
    <property type="entry name" value="SPO0J_N"/>
    <property type="match status" value="1"/>
</dbReference>
<dbReference type="GO" id="GO:0000917">
    <property type="term" value="P:division septum assembly"/>
    <property type="evidence" value="ECO:0007669"/>
    <property type="project" value="UniProtKB-KW"/>
</dbReference>
<dbReference type="eggNOG" id="COG1475">
    <property type="taxonomic scope" value="Bacteria"/>
</dbReference>
<dbReference type="InterPro" id="IPR001387">
    <property type="entry name" value="Cro/C1-type_HTH"/>
</dbReference>
<dbReference type="InterPro" id="IPR004437">
    <property type="entry name" value="ParB/RepB/Spo0J"/>
</dbReference>
<evidence type="ECO:0000256" key="3">
    <source>
        <dbReference type="ARBA" id="ARBA00022618"/>
    </source>
</evidence>
<proteinExistence type="inferred from homology"/>
<evidence type="ECO:0000259" key="7">
    <source>
        <dbReference type="PROSITE" id="PS50943"/>
    </source>
</evidence>
<dbReference type="SUPFAM" id="SSF110849">
    <property type="entry name" value="ParB/Sulfiredoxin"/>
    <property type="match status" value="1"/>
</dbReference>
<comment type="caution">
    <text evidence="8">The sequence shown here is derived from an EMBL/GenBank/DDBJ whole genome shotgun (WGS) entry which is preliminary data.</text>
</comment>
<keyword evidence="5" id="KW-0717">Septation</keyword>
<protein>
    <submittedName>
        <fullName evidence="8">Nucleoid occlusion protein</fullName>
        <ecNumber evidence="8">6.1.1.2</ecNumber>
    </submittedName>
</protein>
<evidence type="ECO:0000313" key="9">
    <source>
        <dbReference type="Proteomes" id="UP000005707"/>
    </source>
</evidence>
<dbReference type="Pfam" id="PF17762">
    <property type="entry name" value="HTH_ParB"/>
    <property type="match status" value="1"/>
</dbReference>
<gene>
    <name evidence="8" type="primary">noc</name>
    <name evidence="8" type="ORF">HLPCO_001537</name>
</gene>
<dbReference type="PANTHER" id="PTHR33375">
    <property type="entry name" value="CHROMOSOME-PARTITIONING PROTEIN PARB-RELATED"/>
    <property type="match status" value="1"/>
</dbReference>
<dbReference type="InterPro" id="IPR023705">
    <property type="entry name" value="Nucleoid_occlusion_protein"/>
</dbReference>
<dbReference type="GO" id="GO:0045881">
    <property type="term" value="P:positive regulation of sporulation resulting in formation of a cellular spore"/>
    <property type="evidence" value="ECO:0007669"/>
    <property type="project" value="TreeGrafter"/>
</dbReference>
<keyword evidence="6" id="KW-0131">Cell cycle</keyword>
<dbReference type="InterPro" id="IPR041468">
    <property type="entry name" value="HTH_ParB/Spo0J"/>
</dbReference>
<dbReference type="Gene3D" id="1.10.10.2830">
    <property type="match status" value="1"/>
</dbReference>
<evidence type="ECO:0000313" key="8">
    <source>
        <dbReference type="EMBL" id="ERJ12551.1"/>
    </source>
</evidence>
<evidence type="ECO:0000256" key="6">
    <source>
        <dbReference type="ARBA" id="ARBA00023306"/>
    </source>
</evidence>
<dbReference type="SUPFAM" id="SSF109709">
    <property type="entry name" value="KorB DNA-binding domain-like"/>
    <property type="match status" value="1"/>
</dbReference>
<accession>F7PT37</accession>
<evidence type="ECO:0000256" key="5">
    <source>
        <dbReference type="ARBA" id="ARBA00023210"/>
    </source>
</evidence>
<dbReference type="InParanoid" id="F7PT37"/>
<dbReference type="InterPro" id="IPR036086">
    <property type="entry name" value="ParB/Sulfiredoxin_sf"/>
</dbReference>
<dbReference type="GO" id="GO:0005694">
    <property type="term" value="C:chromosome"/>
    <property type="evidence" value="ECO:0007669"/>
    <property type="project" value="TreeGrafter"/>
</dbReference>
<dbReference type="EMBL" id="AFNU02000004">
    <property type="protein sequence ID" value="ERJ12551.1"/>
    <property type="molecule type" value="Genomic_DNA"/>
</dbReference>
<dbReference type="SMART" id="SM00470">
    <property type="entry name" value="ParB"/>
    <property type="match status" value="1"/>
</dbReference>
<keyword evidence="2" id="KW-0963">Cytoplasm</keyword>
<dbReference type="GO" id="GO:0003677">
    <property type="term" value="F:DNA binding"/>
    <property type="evidence" value="ECO:0007669"/>
    <property type="project" value="UniProtKB-KW"/>
</dbReference>
<dbReference type="GO" id="GO:0007059">
    <property type="term" value="P:chromosome segregation"/>
    <property type="evidence" value="ECO:0007669"/>
    <property type="project" value="TreeGrafter"/>
</dbReference>
<organism evidence="8 9">
    <name type="scientific">Haloplasma contractile SSD-17B</name>
    <dbReference type="NCBI Taxonomy" id="1033810"/>
    <lineage>
        <taxon>Bacteria</taxon>
        <taxon>Bacillati</taxon>
        <taxon>Mycoplasmatota</taxon>
        <taxon>Mollicutes</taxon>
        <taxon>Haloplasmatales</taxon>
        <taxon>Haloplasmataceae</taxon>
        <taxon>Haloplasma</taxon>
    </lineage>
</organism>
<dbReference type="PROSITE" id="PS50943">
    <property type="entry name" value="HTH_CROC1"/>
    <property type="match status" value="1"/>
</dbReference>
<evidence type="ECO:0000256" key="4">
    <source>
        <dbReference type="ARBA" id="ARBA00023125"/>
    </source>
</evidence>
<dbReference type="InterPro" id="IPR003115">
    <property type="entry name" value="ParB_N"/>
</dbReference>
<feature type="domain" description="HTH cro/C1-type" evidence="7">
    <location>
        <begin position="116"/>
        <end position="142"/>
    </location>
</feature>
<keyword evidence="8" id="KW-0436">Ligase</keyword>
<reference evidence="8 9" key="2">
    <citation type="journal article" date="2013" name="PLoS ONE">
        <title>INDIGO - INtegrated Data Warehouse of MIcrobial GenOmes with Examples from the Red Sea Extremophiles.</title>
        <authorList>
            <person name="Alam I."/>
            <person name="Antunes A."/>
            <person name="Kamau A.A."/>
            <person name="Ba Alawi W."/>
            <person name="Kalkatawi M."/>
            <person name="Stingl U."/>
            <person name="Bajic V.B."/>
        </authorList>
    </citation>
    <scope>NUCLEOTIDE SEQUENCE [LARGE SCALE GENOMIC DNA]</scope>
    <source>
        <strain evidence="8 9">SSD-17B</strain>
    </source>
</reference>
<evidence type="ECO:0000256" key="1">
    <source>
        <dbReference type="ARBA" id="ARBA00006295"/>
    </source>
</evidence>
<reference evidence="8 9" key="1">
    <citation type="journal article" date="2011" name="J. Bacteriol.">
        <title>Genome sequence of Haloplasma contractile, an unusual contractile bacterium from a deep-sea anoxic brine lake.</title>
        <authorList>
            <person name="Antunes A."/>
            <person name="Alam I."/>
            <person name="El Dorry H."/>
            <person name="Siam R."/>
            <person name="Robertson A."/>
            <person name="Bajic V.B."/>
            <person name="Stingl U."/>
        </authorList>
    </citation>
    <scope>NUCLEOTIDE SEQUENCE [LARGE SCALE GENOMIC DNA]</scope>
    <source>
        <strain evidence="8 9">SSD-17B</strain>
    </source>
</reference>
<dbReference type="OrthoDB" id="9802051at2"/>
<dbReference type="Gene3D" id="3.90.1530.30">
    <property type="match status" value="1"/>
</dbReference>
<keyword evidence="4" id="KW-0238">DNA-binding</keyword>
<dbReference type="GO" id="GO:0004830">
    <property type="term" value="F:tryptophan-tRNA ligase activity"/>
    <property type="evidence" value="ECO:0007669"/>
    <property type="project" value="UniProtKB-EC"/>
</dbReference>